<feature type="coiled-coil region" evidence="1">
    <location>
        <begin position="114"/>
        <end position="141"/>
    </location>
</feature>
<dbReference type="Proteomes" id="UP000265703">
    <property type="component" value="Unassembled WGS sequence"/>
</dbReference>
<dbReference type="EMBL" id="QKYT01000529">
    <property type="protein sequence ID" value="RIA83967.1"/>
    <property type="molecule type" value="Genomic_DNA"/>
</dbReference>
<accession>A0A397SJ11</accession>
<sequence length="193" mass="22166">MAQQVQISTSQTVKPVRQPRGPPSTLKTEKDGDDSNSNDYNEENNKCEFSGINDLAIKTLGWKADKPSNFTIKGNFKHITDSLRWYIDVPIILKDKENKTVTVIGNFVHIDNSETELMLFLERLKKKYEELEKRLIKTEEMLYLVLNTVRRDMDDTSDTTSKIYSILSKIHTLKDLDNSNKLGDTPANYYPSS</sequence>
<evidence type="ECO:0000313" key="3">
    <source>
        <dbReference type="EMBL" id="RIA83967.1"/>
    </source>
</evidence>
<reference evidence="3 4" key="1">
    <citation type="submission" date="2018-06" db="EMBL/GenBank/DDBJ databases">
        <title>Comparative genomics reveals the genomic features of Rhizophagus irregularis, R. cerebriforme, R. diaphanum and Gigaspora rosea, and their symbiotic lifestyle signature.</title>
        <authorList>
            <person name="Morin E."/>
            <person name="San Clemente H."/>
            <person name="Chen E.C.H."/>
            <person name="De La Providencia I."/>
            <person name="Hainaut M."/>
            <person name="Kuo A."/>
            <person name="Kohler A."/>
            <person name="Murat C."/>
            <person name="Tang N."/>
            <person name="Roy S."/>
            <person name="Loubradou J."/>
            <person name="Henrissat B."/>
            <person name="Grigoriev I.V."/>
            <person name="Corradi N."/>
            <person name="Roux C."/>
            <person name="Martin F.M."/>
        </authorList>
    </citation>
    <scope>NUCLEOTIDE SEQUENCE [LARGE SCALE GENOMIC DNA]</scope>
    <source>
        <strain evidence="3 4">DAOM 227022</strain>
    </source>
</reference>
<evidence type="ECO:0000313" key="4">
    <source>
        <dbReference type="Proteomes" id="UP000265703"/>
    </source>
</evidence>
<organism evidence="3 4">
    <name type="scientific">Glomus cerebriforme</name>
    <dbReference type="NCBI Taxonomy" id="658196"/>
    <lineage>
        <taxon>Eukaryota</taxon>
        <taxon>Fungi</taxon>
        <taxon>Fungi incertae sedis</taxon>
        <taxon>Mucoromycota</taxon>
        <taxon>Glomeromycotina</taxon>
        <taxon>Glomeromycetes</taxon>
        <taxon>Glomerales</taxon>
        <taxon>Glomeraceae</taxon>
        <taxon>Glomus</taxon>
    </lineage>
</organism>
<evidence type="ECO:0000256" key="1">
    <source>
        <dbReference type="SAM" id="Coils"/>
    </source>
</evidence>
<comment type="caution">
    <text evidence="3">The sequence shown here is derived from an EMBL/GenBank/DDBJ whole genome shotgun (WGS) entry which is preliminary data.</text>
</comment>
<gene>
    <name evidence="3" type="ORF">C1645_742694</name>
</gene>
<feature type="compositionally biased region" description="Polar residues" evidence="2">
    <location>
        <begin position="1"/>
        <end position="13"/>
    </location>
</feature>
<keyword evidence="1" id="KW-0175">Coiled coil</keyword>
<proteinExistence type="predicted"/>
<feature type="compositionally biased region" description="Acidic residues" evidence="2">
    <location>
        <begin position="31"/>
        <end position="42"/>
    </location>
</feature>
<evidence type="ECO:0000256" key="2">
    <source>
        <dbReference type="SAM" id="MobiDB-lite"/>
    </source>
</evidence>
<name>A0A397SJ11_9GLOM</name>
<keyword evidence="4" id="KW-1185">Reference proteome</keyword>
<protein>
    <submittedName>
        <fullName evidence="3">Uncharacterized protein</fullName>
    </submittedName>
</protein>
<dbReference type="AlphaFoldDB" id="A0A397SJ11"/>
<feature type="region of interest" description="Disordered" evidence="2">
    <location>
        <begin position="1"/>
        <end position="45"/>
    </location>
</feature>